<evidence type="ECO:0000313" key="3">
    <source>
        <dbReference type="Proteomes" id="UP000233417"/>
    </source>
</evidence>
<dbReference type="Gene3D" id="3.40.50.720">
    <property type="entry name" value="NAD(P)-binding Rossmann-like Domain"/>
    <property type="match status" value="1"/>
</dbReference>
<proteinExistence type="predicted"/>
<organism evidence="2 3">
    <name type="scientific">Candidatus Dojkabacteria bacterium HGW-Dojkabacteria-1</name>
    <dbReference type="NCBI Taxonomy" id="2013761"/>
    <lineage>
        <taxon>Bacteria</taxon>
        <taxon>Candidatus Dojkabacteria</taxon>
    </lineage>
</organism>
<dbReference type="GO" id="GO:0005737">
    <property type="term" value="C:cytoplasm"/>
    <property type="evidence" value="ECO:0007669"/>
    <property type="project" value="TreeGrafter"/>
</dbReference>
<name>A0A2N2F3E4_9BACT</name>
<dbReference type="SUPFAM" id="SSF51735">
    <property type="entry name" value="NAD(P)-binding Rossmann-fold domains"/>
    <property type="match status" value="1"/>
</dbReference>
<evidence type="ECO:0000259" key="1">
    <source>
        <dbReference type="Pfam" id="PF01370"/>
    </source>
</evidence>
<reference evidence="2 3" key="1">
    <citation type="journal article" date="2017" name="ISME J.">
        <title>Potential for microbial H2 and metal transformations associated with novel bacteria and archaea in deep terrestrial subsurface sediments.</title>
        <authorList>
            <person name="Hernsdorf A.W."/>
            <person name="Amano Y."/>
            <person name="Miyakawa K."/>
            <person name="Ise K."/>
            <person name="Suzuki Y."/>
            <person name="Anantharaman K."/>
            <person name="Probst A."/>
            <person name="Burstein D."/>
            <person name="Thomas B.C."/>
            <person name="Banfield J.F."/>
        </authorList>
    </citation>
    <scope>NUCLEOTIDE SEQUENCE [LARGE SCALE GENOMIC DNA]</scope>
    <source>
        <strain evidence="2">HGW-Dojkabacteria-1</strain>
    </source>
</reference>
<dbReference type="EMBL" id="PHAO01000001">
    <property type="protein sequence ID" value="PKN02673.1"/>
    <property type="molecule type" value="Genomic_DNA"/>
</dbReference>
<dbReference type="InterPro" id="IPR001509">
    <property type="entry name" value="Epimerase_deHydtase"/>
</dbReference>
<dbReference type="PANTHER" id="PTHR48079:SF6">
    <property type="entry name" value="NAD(P)-BINDING DOMAIN-CONTAINING PROTEIN-RELATED"/>
    <property type="match status" value="1"/>
</dbReference>
<accession>A0A2N2F3E4</accession>
<protein>
    <submittedName>
        <fullName evidence="2">Epimerase</fullName>
    </submittedName>
</protein>
<sequence length="346" mass="39132">MIFNHCVIWKDILLVTYCPMKLITGATGRVGIALVRELNTRGEKVKVLVREGSNTKELEQFNCEFVHGDILEVDKWESSLEDIDSIFHLAAHINISSKKKDFTFDTNIQGTKNIADLCLRKEIVMVYASSIHALSAPSDGSTITEQTTFVTDSKERRGIYDYSKSYATKYVLEKANEGLKAIIVHPTGIIGPYDFRPSLFGQGMIDSVKSGLKLTTGGKFDYVDVRDVVWGMLKALELEKYGERYILSGEQLSMEEYVNYLKEFTGIQSNTKILGYTSSLLLAYISSILNKDSQITPYGVKTLYSNSNISHEKSTKELGYNPRSVKESLFDQYTWFKLNGYLDEKK</sequence>
<feature type="domain" description="NAD-dependent epimerase/dehydratase" evidence="1">
    <location>
        <begin position="22"/>
        <end position="238"/>
    </location>
</feature>
<evidence type="ECO:0000313" key="2">
    <source>
        <dbReference type="EMBL" id="PKN02673.1"/>
    </source>
</evidence>
<dbReference type="Pfam" id="PF01370">
    <property type="entry name" value="Epimerase"/>
    <property type="match status" value="1"/>
</dbReference>
<gene>
    <name evidence="2" type="ORF">CVU76_01380</name>
</gene>
<dbReference type="InterPro" id="IPR036291">
    <property type="entry name" value="NAD(P)-bd_dom_sf"/>
</dbReference>
<dbReference type="GO" id="GO:0004029">
    <property type="term" value="F:aldehyde dehydrogenase (NAD+) activity"/>
    <property type="evidence" value="ECO:0007669"/>
    <property type="project" value="TreeGrafter"/>
</dbReference>
<dbReference type="AlphaFoldDB" id="A0A2N2F3E4"/>
<dbReference type="InterPro" id="IPR051783">
    <property type="entry name" value="NAD(P)-dependent_oxidoreduct"/>
</dbReference>
<comment type="caution">
    <text evidence="2">The sequence shown here is derived from an EMBL/GenBank/DDBJ whole genome shotgun (WGS) entry which is preliminary data.</text>
</comment>
<dbReference type="Proteomes" id="UP000233417">
    <property type="component" value="Unassembled WGS sequence"/>
</dbReference>
<dbReference type="PANTHER" id="PTHR48079">
    <property type="entry name" value="PROTEIN YEEZ"/>
    <property type="match status" value="1"/>
</dbReference>